<dbReference type="InParanoid" id="A0A4S2MMD7"/>
<gene>
    <name evidence="2" type="ORF">EX30DRAFT_343333</name>
</gene>
<dbReference type="Proteomes" id="UP000298138">
    <property type="component" value="Unassembled WGS sequence"/>
</dbReference>
<dbReference type="EMBL" id="ML220143">
    <property type="protein sequence ID" value="TGZ78261.1"/>
    <property type="molecule type" value="Genomic_DNA"/>
</dbReference>
<accession>A0A4S2MMD7</accession>
<protein>
    <submittedName>
        <fullName evidence="2">Uncharacterized protein</fullName>
    </submittedName>
</protein>
<reference evidence="2 3" key="1">
    <citation type="submission" date="2019-04" db="EMBL/GenBank/DDBJ databases">
        <title>Comparative genomics and transcriptomics to analyze fruiting body development in filamentous ascomycetes.</title>
        <authorList>
            <consortium name="DOE Joint Genome Institute"/>
            <person name="Lutkenhaus R."/>
            <person name="Traeger S."/>
            <person name="Breuer J."/>
            <person name="Kuo A."/>
            <person name="Lipzen A."/>
            <person name="Pangilinan J."/>
            <person name="Dilworth D."/>
            <person name="Sandor L."/>
            <person name="Poggeler S."/>
            <person name="Barry K."/>
            <person name="Grigoriev I.V."/>
            <person name="Nowrousian M."/>
        </authorList>
    </citation>
    <scope>NUCLEOTIDE SEQUENCE [LARGE SCALE GENOMIC DNA]</scope>
    <source>
        <strain evidence="2 3">CBS 389.68</strain>
    </source>
</reference>
<organism evidence="2 3">
    <name type="scientific">Ascodesmis nigricans</name>
    <dbReference type="NCBI Taxonomy" id="341454"/>
    <lineage>
        <taxon>Eukaryota</taxon>
        <taxon>Fungi</taxon>
        <taxon>Dikarya</taxon>
        <taxon>Ascomycota</taxon>
        <taxon>Pezizomycotina</taxon>
        <taxon>Pezizomycetes</taxon>
        <taxon>Pezizales</taxon>
        <taxon>Ascodesmidaceae</taxon>
        <taxon>Ascodesmis</taxon>
    </lineage>
</organism>
<dbReference type="AlphaFoldDB" id="A0A4S2MMD7"/>
<proteinExistence type="predicted"/>
<keyword evidence="3" id="KW-1185">Reference proteome</keyword>
<name>A0A4S2MMD7_9PEZI</name>
<sequence length="81" mass="9002">MRSETEEALRLGERSYWIMSPSHTISRGVGLVTTATTTTQGSGPEVTSAGAQTSTRLSSPQLPWRKHMRLKLPRLKWTACM</sequence>
<evidence type="ECO:0000313" key="2">
    <source>
        <dbReference type="EMBL" id="TGZ78261.1"/>
    </source>
</evidence>
<evidence type="ECO:0000313" key="3">
    <source>
        <dbReference type="Proteomes" id="UP000298138"/>
    </source>
</evidence>
<feature type="region of interest" description="Disordered" evidence="1">
    <location>
        <begin position="36"/>
        <end position="59"/>
    </location>
</feature>
<evidence type="ECO:0000256" key="1">
    <source>
        <dbReference type="SAM" id="MobiDB-lite"/>
    </source>
</evidence>
<feature type="compositionally biased region" description="Polar residues" evidence="1">
    <location>
        <begin position="49"/>
        <end position="59"/>
    </location>
</feature>